<dbReference type="EMBL" id="KZ613958">
    <property type="protein sequence ID" value="PMD32732.1"/>
    <property type="molecule type" value="Genomic_DNA"/>
</dbReference>
<sequence>MVATLIRLVRVGLKVGGVAIEGRLGPPPTIFNEVRYGPSTSALFSPAPYQAHCIDPIPNRQETSRQTVYPPVDHWQHYATLLMVCAHWMLRQLRVHPAFSPILGAGLAQASDPADNEVIYSPADWPIQGRRAAHRTTLIPTAGCAWVKAGSQEGRPEQISGRTPSSALIASWVQPIAQVIPQIEYGGESRTGRSPGR</sequence>
<gene>
    <name evidence="1" type="ORF">L207DRAFT_536028</name>
</gene>
<organism evidence="1 2">
    <name type="scientific">Hyaloscypha variabilis (strain UAMH 11265 / GT02V1 / F)</name>
    <name type="common">Meliniomyces variabilis</name>
    <dbReference type="NCBI Taxonomy" id="1149755"/>
    <lineage>
        <taxon>Eukaryota</taxon>
        <taxon>Fungi</taxon>
        <taxon>Dikarya</taxon>
        <taxon>Ascomycota</taxon>
        <taxon>Pezizomycotina</taxon>
        <taxon>Leotiomycetes</taxon>
        <taxon>Helotiales</taxon>
        <taxon>Hyaloscyphaceae</taxon>
        <taxon>Hyaloscypha</taxon>
        <taxon>Hyaloscypha variabilis</taxon>
    </lineage>
</organism>
<evidence type="ECO:0000313" key="2">
    <source>
        <dbReference type="Proteomes" id="UP000235786"/>
    </source>
</evidence>
<evidence type="ECO:0000313" key="1">
    <source>
        <dbReference type="EMBL" id="PMD32732.1"/>
    </source>
</evidence>
<proteinExistence type="predicted"/>
<reference evidence="1 2" key="1">
    <citation type="submission" date="2016-04" db="EMBL/GenBank/DDBJ databases">
        <title>A degradative enzymes factory behind the ericoid mycorrhizal symbiosis.</title>
        <authorList>
            <consortium name="DOE Joint Genome Institute"/>
            <person name="Martino E."/>
            <person name="Morin E."/>
            <person name="Grelet G."/>
            <person name="Kuo A."/>
            <person name="Kohler A."/>
            <person name="Daghino S."/>
            <person name="Barry K."/>
            <person name="Choi C."/>
            <person name="Cichocki N."/>
            <person name="Clum A."/>
            <person name="Copeland A."/>
            <person name="Hainaut M."/>
            <person name="Haridas S."/>
            <person name="Labutti K."/>
            <person name="Lindquist E."/>
            <person name="Lipzen A."/>
            <person name="Khouja H.-R."/>
            <person name="Murat C."/>
            <person name="Ohm R."/>
            <person name="Olson A."/>
            <person name="Spatafora J."/>
            <person name="Veneault-Fourrey C."/>
            <person name="Henrissat B."/>
            <person name="Grigoriev I."/>
            <person name="Martin F."/>
            <person name="Perotto S."/>
        </authorList>
    </citation>
    <scope>NUCLEOTIDE SEQUENCE [LARGE SCALE GENOMIC DNA]</scope>
    <source>
        <strain evidence="1 2">F</strain>
    </source>
</reference>
<accession>A0A2J6R2J0</accession>
<dbReference type="Proteomes" id="UP000235786">
    <property type="component" value="Unassembled WGS sequence"/>
</dbReference>
<protein>
    <submittedName>
        <fullName evidence="1">Uncharacterized protein</fullName>
    </submittedName>
</protein>
<name>A0A2J6R2J0_HYAVF</name>
<keyword evidence="2" id="KW-1185">Reference proteome</keyword>
<dbReference type="AlphaFoldDB" id="A0A2J6R2J0"/>